<dbReference type="PANTHER" id="PTHR12883">
    <property type="entry name" value="ADIPOCYTE-SPECIFIC PROTEIN 4-RELATED"/>
    <property type="match status" value="1"/>
</dbReference>
<evidence type="ECO:0000256" key="3">
    <source>
        <dbReference type="ARBA" id="ARBA00022989"/>
    </source>
</evidence>
<evidence type="ECO:0000256" key="5">
    <source>
        <dbReference type="SAM" id="MobiDB-lite"/>
    </source>
</evidence>
<keyword evidence="2" id="KW-0812">Transmembrane</keyword>
<dbReference type="EMBL" id="CP151512">
    <property type="protein sequence ID" value="WZN65587.1"/>
    <property type="molecule type" value="Genomic_DNA"/>
</dbReference>
<evidence type="ECO:0000256" key="6">
    <source>
        <dbReference type="SAM" id="SignalP"/>
    </source>
</evidence>
<feature type="region of interest" description="Disordered" evidence="5">
    <location>
        <begin position="63"/>
        <end position="94"/>
    </location>
</feature>
<keyword evidence="8" id="KW-1185">Reference proteome</keyword>
<feature type="compositionally biased region" description="Acidic residues" evidence="5">
    <location>
        <begin position="66"/>
        <end position="78"/>
    </location>
</feature>
<keyword evidence="4" id="KW-0472">Membrane</keyword>
<dbReference type="PANTHER" id="PTHR12883:SF0">
    <property type="entry name" value="PAT COMPLEX SUBUNIT CCDC47"/>
    <property type="match status" value="1"/>
</dbReference>
<dbReference type="GO" id="GO:0005783">
    <property type="term" value="C:endoplasmic reticulum"/>
    <property type="evidence" value="ECO:0007669"/>
    <property type="project" value="InterPro"/>
</dbReference>
<proteinExistence type="predicted"/>
<protein>
    <submittedName>
        <fullName evidence="7">DUF1682 domain-containing protein</fullName>
    </submittedName>
</protein>
<dbReference type="Proteomes" id="UP001472866">
    <property type="component" value="Chromosome 12"/>
</dbReference>
<accession>A0AAX4PGR5</accession>
<comment type="subcellular location">
    <subcellularLocation>
        <location evidence="1">Membrane</location>
        <topology evidence="1">Single-pass membrane protein</topology>
    </subcellularLocation>
</comment>
<feature type="chain" id="PRO_5043814056" evidence="6">
    <location>
        <begin position="24"/>
        <end position="473"/>
    </location>
</feature>
<feature type="signal peptide" evidence="6">
    <location>
        <begin position="1"/>
        <end position="23"/>
    </location>
</feature>
<dbReference type="AlphaFoldDB" id="A0AAX4PGR5"/>
<gene>
    <name evidence="7" type="ORF">HKI87_12g71470</name>
</gene>
<feature type="compositionally biased region" description="Basic residues" evidence="5">
    <location>
        <begin position="458"/>
        <end position="473"/>
    </location>
</feature>
<feature type="compositionally biased region" description="Basic and acidic residues" evidence="5">
    <location>
        <begin position="426"/>
        <end position="443"/>
    </location>
</feature>
<evidence type="ECO:0000313" key="7">
    <source>
        <dbReference type="EMBL" id="WZN65587.1"/>
    </source>
</evidence>
<dbReference type="GO" id="GO:0032469">
    <property type="term" value="P:endoplasmic reticulum calcium ion homeostasis"/>
    <property type="evidence" value="ECO:0007669"/>
    <property type="project" value="InterPro"/>
</dbReference>
<evidence type="ECO:0000256" key="2">
    <source>
        <dbReference type="ARBA" id="ARBA00022692"/>
    </source>
</evidence>
<dbReference type="Pfam" id="PF07946">
    <property type="entry name" value="CCDC47"/>
    <property type="match status" value="1"/>
</dbReference>
<keyword evidence="6" id="KW-0732">Signal</keyword>
<reference evidence="7 8" key="1">
    <citation type="submission" date="2024-03" db="EMBL/GenBank/DDBJ databases">
        <title>Complete genome sequence of the green alga Chloropicon roscoffensis RCC1871.</title>
        <authorList>
            <person name="Lemieux C."/>
            <person name="Pombert J.-F."/>
            <person name="Otis C."/>
            <person name="Turmel M."/>
        </authorList>
    </citation>
    <scope>NUCLEOTIDE SEQUENCE [LARGE SCALE GENOMIC DNA]</scope>
    <source>
        <strain evidence="7 8">RCC1871</strain>
    </source>
</reference>
<name>A0AAX4PGR5_9CHLO</name>
<sequence length="473" mass="53024">MVPRVSRSVLLLVGAALCALSLSATLLSPPSRASGVTAKRVAAAPFLVAQAVDLDGFEAEGIPASDLDDDDGFDEVTESEPKNGDEAAGDSAAAMAAKPKKPSAPYVPWSERGVQYWLKLFDDFATVVVHEYKGELLLLLVASLYALNYVMGSRRNEGIVLEWANTFGLQHDATVYGRNFALVGMDTKTSASEIIFRESQSRFKCYATGRRHLDWAMTTLELRRRQDLLSEAINLFKPQKDKLVVEVSVPDASMPPMVFAIVRKKLSKAFASDHKDIKKFAGVVTDPQAVLAASKATSGYVWPKKKLVVFSESKEVFASLASESALRNVFDHEIFSSRFERHFESLYFTSEGPVPGMEPAKNLLRFEFSLPRDPKRMADLAPLMELVFHEVDLVGSLRLSPETAKKATKRRKEVEEELFKESLQQRQEEAQRRREEKYQREKATMNPAQVAKAEEKRKQKILKKSRPKMKMQR</sequence>
<evidence type="ECO:0000313" key="8">
    <source>
        <dbReference type="Proteomes" id="UP001472866"/>
    </source>
</evidence>
<dbReference type="GO" id="GO:0005509">
    <property type="term" value="F:calcium ion binding"/>
    <property type="evidence" value="ECO:0007669"/>
    <property type="project" value="InterPro"/>
</dbReference>
<evidence type="ECO:0000256" key="1">
    <source>
        <dbReference type="ARBA" id="ARBA00004167"/>
    </source>
</evidence>
<evidence type="ECO:0000256" key="4">
    <source>
        <dbReference type="ARBA" id="ARBA00023136"/>
    </source>
</evidence>
<dbReference type="GO" id="GO:0016020">
    <property type="term" value="C:membrane"/>
    <property type="evidence" value="ECO:0007669"/>
    <property type="project" value="UniProtKB-SubCell"/>
</dbReference>
<organism evidence="7 8">
    <name type="scientific">Chloropicon roscoffensis</name>
    <dbReference type="NCBI Taxonomy" id="1461544"/>
    <lineage>
        <taxon>Eukaryota</taxon>
        <taxon>Viridiplantae</taxon>
        <taxon>Chlorophyta</taxon>
        <taxon>Chloropicophyceae</taxon>
        <taxon>Chloropicales</taxon>
        <taxon>Chloropicaceae</taxon>
        <taxon>Chloropicon</taxon>
    </lineage>
</organism>
<feature type="region of interest" description="Disordered" evidence="5">
    <location>
        <begin position="420"/>
        <end position="473"/>
    </location>
</feature>
<keyword evidence="3" id="KW-1133">Transmembrane helix</keyword>
<dbReference type="InterPro" id="IPR012879">
    <property type="entry name" value="CCDC47"/>
</dbReference>